<reference evidence="2 3" key="1">
    <citation type="journal article" date="2021" name="J. Hered.">
        <title>A chromosome-level genome assembly of the parasitoid wasp, Cotesia glomerata (Hymenoptera: Braconidae).</title>
        <authorList>
            <person name="Pinto B.J."/>
            <person name="Weis J.J."/>
            <person name="Gamble T."/>
            <person name="Ode P.J."/>
            <person name="Paul R."/>
            <person name="Zaspel J.M."/>
        </authorList>
    </citation>
    <scope>NUCLEOTIDE SEQUENCE [LARGE SCALE GENOMIC DNA]</scope>
    <source>
        <strain evidence="2">CgM1</strain>
    </source>
</reference>
<dbReference type="Proteomes" id="UP000826195">
    <property type="component" value="Unassembled WGS sequence"/>
</dbReference>
<protein>
    <submittedName>
        <fullName evidence="2">Uncharacterized protein</fullName>
    </submittedName>
</protein>
<gene>
    <name evidence="2" type="ORF">KQX54_016288</name>
</gene>
<proteinExistence type="predicted"/>
<evidence type="ECO:0000313" key="2">
    <source>
        <dbReference type="EMBL" id="KAH0546940.1"/>
    </source>
</evidence>
<sequence>MILSVLILLTSQLFGVQGEIVVILKDIEYPFHDPEYITEPDAYINENNEIFCVYGNKNFTLSTSMYPDDFPLNQYKLVFEISNDGKPLLVSHVYYDSQ</sequence>
<evidence type="ECO:0000313" key="3">
    <source>
        <dbReference type="Proteomes" id="UP000826195"/>
    </source>
</evidence>
<organism evidence="2 3">
    <name type="scientific">Cotesia glomerata</name>
    <name type="common">Lepidopteran parasitic wasp</name>
    <name type="synonym">Apanteles glomeratus</name>
    <dbReference type="NCBI Taxonomy" id="32391"/>
    <lineage>
        <taxon>Eukaryota</taxon>
        <taxon>Metazoa</taxon>
        <taxon>Ecdysozoa</taxon>
        <taxon>Arthropoda</taxon>
        <taxon>Hexapoda</taxon>
        <taxon>Insecta</taxon>
        <taxon>Pterygota</taxon>
        <taxon>Neoptera</taxon>
        <taxon>Endopterygota</taxon>
        <taxon>Hymenoptera</taxon>
        <taxon>Apocrita</taxon>
        <taxon>Ichneumonoidea</taxon>
        <taxon>Braconidae</taxon>
        <taxon>Microgastrinae</taxon>
        <taxon>Cotesia</taxon>
    </lineage>
</organism>
<keyword evidence="3" id="KW-1185">Reference proteome</keyword>
<feature type="chain" id="PRO_5043776024" evidence="1">
    <location>
        <begin position="19"/>
        <end position="98"/>
    </location>
</feature>
<dbReference type="EMBL" id="JAHXZJ010002237">
    <property type="protein sequence ID" value="KAH0546940.1"/>
    <property type="molecule type" value="Genomic_DNA"/>
</dbReference>
<comment type="caution">
    <text evidence="2">The sequence shown here is derived from an EMBL/GenBank/DDBJ whole genome shotgun (WGS) entry which is preliminary data.</text>
</comment>
<keyword evidence="1" id="KW-0732">Signal</keyword>
<evidence type="ECO:0000256" key="1">
    <source>
        <dbReference type="SAM" id="SignalP"/>
    </source>
</evidence>
<dbReference type="AlphaFoldDB" id="A0AAV7I6I5"/>
<name>A0AAV7I6I5_COTGL</name>
<accession>A0AAV7I6I5</accession>
<feature type="signal peptide" evidence="1">
    <location>
        <begin position="1"/>
        <end position="18"/>
    </location>
</feature>